<protein>
    <submittedName>
        <fullName evidence="1">Uncharacterized protein</fullName>
    </submittedName>
</protein>
<accession>A0ABM5LD08</accession>
<keyword evidence="2" id="KW-1185">Reference proteome</keyword>
<dbReference type="EMBL" id="AE009440">
    <property type="protein sequence ID" value="AAP98640.1"/>
    <property type="molecule type" value="Genomic_DNA"/>
</dbReference>
<evidence type="ECO:0000313" key="1">
    <source>
        <dbReference type="EMBL" id="AAP98640.1"/>
    </source>
</evidence>
<evidence type="ECO:0000313" key="2">
    <source>
        <dbReference type="Proteomes" id="UP000000424"/>
    </source>
</evidence>
<sequence length="67" mass="7307">MMFDFMLARAFRAANTIVNTKQKPFHIHGMATLRPNATSILNIKEDALSLGTVGSFASTASIKIDSH</sequence>
<reference evidence="1" key="1">
    <citation type="submission" date="2002-05" db="EMBL/GenBank/DDBJ databases">
        <title>The genome sequence of Chlamydia pneumoniae TW183 and comparison with other Chlamydia strains based on whole genome sequence analysis.</title>
        <authorList>
            <person name="Geng M.M."/>
            <person name="Schuhmacher A."/>
            <person name="Muehldorfer I."/>
            <person name="Bensch K.W."/>
            <person name="Schaefer K.P."/>
            <person name="Schneider S."/>
            <person name="Pohl T."/>
            <person name="Essig A."/>
            <person name="Marre R."/>
            <person name="Melchers K."/>
        </authorList>
    </citation>
    <scope>NUCLEOTIDE SEQUENCE [LARGE SCALE GENOMIC DNA]</scope>
    <source>
        <strain evidence="1">TW-183</strain>
    </source>
</reference>
<dbReference type="Proteomes" id="UP000000424">
    <property type="component" value="Chromosome"/>
</dbReference>
<organism evidence="1 2">
    <name type="scientific">Chlamydia pneumoniae</name>
    <name type="common">Chlamydophila pneumoniae</name>
    <dbReference type="NCBI Taxonomy" id="83558"/>
    <lineage>
        <taxon>Bacteria</taxon>
        <taxon>Pseudomonadati</taxon>
        <taxon>Chlamydiota</taxon>
        <taxon>Chlamydiia</taxon>
        <taxon>Chlamydiales</taxon>
        <taxon>Chlamydiaceae</taxon>
        <taxon>Chlamydia/Chlamydophila group</taxon>
        <taxon>Chlamydia</taxon>
    </lineage>
</organism>
<proteinExistence type="predicted"/>
<gene>
    <name evidence="1" type="ordered locus">CpB0712</name>
</gene>
<name>A0ABM5LD08_CHLPN</name>